<comment type="function">
    <text evidence="1">Catalyzes the methylation of methanethiol (MeSH) to yield dimethylsulphide (DMS).</text>
</comment>
<sequence length="245" mass="27428">MGRAVVMLAAVACYFAFFAAFLYLVGWVGAFEFMPTSVDDGLSAAPLTAALIDIGLIALFGVQHSVMARQGFKRAWTRIIPPALERSFYLLATVAVLAIMFAYWHPIEGTVWSVANETARLAIWALFFIGWGILFISTWLLNHFELFGLQQAWLHMRGQGAAAPTMRTPLFYKAVRHPLYTGFFIAFWATPDMTYSHLLAAVSFTIYIVIGIAYEERDLLDVFGEEYAEYRKRVGAFIPGIGKKA</sequence>
<feature type="transmembrane region" description="Helical" evidence="12">
    <location>
        <begin position="83"/>
        <end position="104"/>
    </location>
</feature>
<keyword evidence="10 12" id="KW-0472">Membrane</keyword>
<name>A0A1Y6EBA4_9SPHN</name>
<evidence type="ECO:0000256" key="5">
    <source>
        <dbReference type="ARBA" id="ARBA00022603"/>
    </source>
</evidence>
<dbReference type="RefSeq" id="WP_234989883.1">
    <property type="nucleotide sequence ID" value="NZ_FXWG01000001.1"/>
</dbReference>
<evidence type="ECO:0000256" key="2">
    <source>
        <dbReference type="ARBA" id="ARBA00004141"/>
    </source>
</evidence>
<keyword evidence="8 12" id="KW-0812">Transmembrane</keyword>
<proteinExistence type="inferred from homology"/>
<keyword evidence="5 13" id="KW-0489">Methyltransferase</keyword>
<dbReference type="InterPro" id="IPR033580">
    <property type="entry name" value="Nurim-like"/>
</dbReference>
<keyword evidence="14" id="KW-1185">Reference proteome</keyword>
<evidence type="ECO:0000256" key="11">
    <source>
        <dbReference type="ARBA" id="ARBA00048134"/>
    </source>
</evidence>
<evidence type="ECO:0000256" key="9">
    <source>
        <dbReference type="ARBA" id="ARBA00022989"/>
    </source>
</evidence>
<dbReference type="EMBL" id="FXWG01000001">
    <property type="protein sequence ID" value="SMQ59759.1"/>
    <property type="molecule type" value="Genomic_DNA"/>
</dbReference>
<comment type="subcellular location">
    <subcellularLocation>
        <location evidence="2">Membrane</location>
        <topology evidence="2">Multi-pass membrane protein</topology>
    </subcellularLocation>
</comment>
<reference evidence="14" key="1">
    <citation type="submission" date="2017-04" db="EMBL/GenBank/DDBJ databases">
        <authorList>
            <person name="Varghese N."/>
            <person name="Submissions S."/>
        </authorList>
    </citation>
    <scope>NUCLEOTIDE SEQUENCE [LARGE SCALE GENOMIC DNA]</scope>
</reference>
<dbReference type="NCBIfam" id="NF045656">
    <property type="entry name" value="MeththiolMtaseMddA"/>
    <property type="match status" value="1"/>
</dbReference>
<accession>A0A1Y6EBA4</accession>
<dbReference type="GO" id="GO:0032259">
    <property type="term" value="P:methylation"/>
    <property type="evidence" value="ECO:0007669"/>
    <property type="project" value="UniProtKB-KW"/>
</dbReference>
<dbReference type="InterPro" id="IPR054700">
    <property type="entry name" value="MddA"/>
</dbReference>
<feature type="transmembrane region" description="Helical" evidence="12">
    <location>
        <begin position="124"/>
        <end position="149"/>
    </location>
</feature>
<dbReference type="Gene3D" id="1.20.120.1630">
    <property type="match status" value="1"/>
</dbReference>
<keyword evidence="7" id="KW-0949">S-adenosyl-L-methionine</keyword>
<keyword evidence="6 13" id="KW-0808">Transferase</keyword>
<dbReference type="PANTHER" id="PTHR31040:SF1">
    <property type="entry name" value="NURIM"/>
    <property type="match status" value="1"/>
</dbReference>
<feature type="transmembrane region" description="Helical" evidence="12">
    <location>
        <begin position="195"/>
        <end position="214"/>
    </location>
</feature>
<evidence type="ECO:0000256" key="1">
    <source>
        <dbReference type="ARBA" id="ARBA00002096"/>
    </source>
</evidence>
<evidence type="ECO:0000256" key="3">
    <source>
        <dbReference type="ARBA" id="ARBA00010631"/>
    </source>
</evidence>
<evidence type="ECO:0000256" key="8">
    <source>
        <dbReference type="ARBA" id="ARBA00022692"/>
    </source>
</evidence>
<dbReference type="PANTHER" id="PTHR31040">
    <property type="entry name" value="NURIM"/>
    <property type="match status" value="1"/>
</dbReference>
<dbReference type="Proteomes" id="UP000194420">
    <property type="component" value="Unassembled WGS sequence"/>
</dbReference>
<keyword evidence="9 12" id="KW-1133">Transmembrane helix</keyword>
<comment type="catalytic activity">
    <reaction evidence="11">
        <text>methanethiol + S-adenosyl-L-methionine = dimethyl sulfide + S-adenosyl-L-homocysteine + H(+)</text>
        <dbReference type="Rhea" id="RHEA:50428"/>
        <dbReference type="ChEBI" id="CHEBI:15378"/>
        <dbReference type="ChEBI" id="CHEBI:16007"/>
        <dbReference type="ChEBI" id="CHEBI:17437"/>
        <dbReference type="ChEBI" id="CHEBI:57856"/>
        <dbReference type="ChEBI" id="CHEBI:59789"/>
        <dbReference type="EC" id="2.1.1.334"/>
    </reaction>
</comment>
<feature type="transmembrane region" description="Helical" evidence="12">
    <location>
        <begin position="7"/>
        <end position="30"/>
    </location>
</feature>
<evidence type="ECO:0000313" key="14">
    <source>
        <dbReference type="Proteomes" id="UP000194420"/>
    </source>
</evidence>
<comment type="similarity">
    <text evidence="3">Belongs to the nurim family.</text>
</comment>
<dbReference type="AlphaFoldDB" id="A0A1Y6EBA4"/>
<dbReference type="GO" id="GO:0016020">
    <property type="term" value="C:membrane"/>
    <property type="evidence" value="ECO:0007669"/>
    <property type="project" value="UniProtKB-SubCell"/>
</dbReference>
<evidence type="ECO:0000256" key="7">
    <source>
        <dbReference type="ARBA" id="ARBA00022691"/>
    </source>
</evidence>
<organism evidence="13 14">
    <name type="scientific">Altererythrobacter xiamenensis</name>
    <dbReference type="NCBI Taxonomy" id="1316679"/>
    <lineage>
        <taxon>Bacteria</taxon>
        <taxon>Pseudomonadati</taxon>
        <taxon>Pseudomonadota</taxon>
        <taxon>Alphaproteobacteria</taxon>
        <taxon>Sphingomonadales</taxon>
        <taxon>Erythrobacteraceae</taxon>
        <taxon>Altererythrobacter</taxon>
    </lineage>
</organism>
<dbReference type="EC" id="2.1.1.334" evidence="4"/>
<evidence type="ECO:0000256" key="6">
    <source>
        <dbReference type="ARBA" id="ARBA00022679"/>
    </source>
</evidence>
<evidence type="ECO:0000256" key="10">
    <source>
        <dbReference type="ARBA" id="ARBA00023136"/>
    </source>
</evidence>
<dbReference type="GO" id="GO:0008168">
    <property type="term" value="F:methyltransferase activity"/>
    <property type="evidence" value="ECO:0007669"/>
    <property type="project" value="UniProtKB-KW"/>
</dbReference>
<feature type="transmembrane region" description="Helical" evidence="12">
    <location>
        <begin position="42"/>
        <end position="62"/>
    </location>
</feature>
<protein>
    <recommendedName>
        <fullName evidence="4">methanethiol S-methyltransferase</fullName>
        <ecNumber evidence="4">2.1.1.334</ecNumber>
    </recommendedName>
</protein>
<evidence type="ECO:0000256" key="12">
    <source>
        <dbReference type="SAM" id="Phobius"/>
    </source>
</evidence>
<evidence type="ECO:0000256" key="4">
    <source>
        <dbReference type="ARBA" id="ARBA00012149"/>
    </source>
</evidence>
<evidence type="ECO:0000313" key="13">
    <source>
        <dbReference type="EMBL" id="SMQ59759.1"/>
    </source>
</evidence>
<gene>
    <name evidence="13" type="ORF">SAMN06297468_0322</name>
</gene>